<dbReference type="Proteomes" id="UP001596012">
    <property type="component" value="Unassembled WGS sequence"/>
</dbReference>
<feature type="domain" description="Ku" evidence="4">
    <location>
        <begin position="5"/>
        <end position="72"/>
    </location>
</feature>
<dbReference type="InterPro" id="IPR009187">
    <property type="entry name" value="Prok_Ku"/>
</dbReference>
<dbReference type="PANTHER" id="PTHR41251:SF1">
    <property type="entry name" value="NON-HOMOLOGOUS END JOINING PROTEIN KU"/>
    <property type="match status" value="1"/>
</dbReference>
<dbReference type="InterPro" id="IPR016194">
    <property type="entry name" value="SPOC-like_C_dom_sf"/>
</dbReference>
<keyword evidence="1" id="KW-0238">DNA-binding</keyword>
<dbReference type="InterPro" id="IPR006164">
    <property type="entry name" value="DNA_bd_Ku70/Ku80"/>
</dbReference>
<name>A0ABV8YHV1_9ACTN</name>
<dbReference type="RefSeq" id="WP_386337465.1">
    <property type="nucleotide sequence ID" value="NZ_JBHSFG010000009.1"/>
</dbReference>
<evidence type="ECO:0000313" key="5">
    <source>
        <dbReference type="EMBL" id="MFC4463820.1"/>
    </source>
</evidence>
<evidence type="ECO:0000259" key="4">
    <source>
        <dbReference type="Pfam" id="PF02735"/>
    </source>
</evidence>
<keyword evidence="2" id="KW-0233">DNA recombination</keyword>
<evidence type="ECO:0000256" key="2">
    <source>
        <dbReference type="ARBA" id="ARBA00023172"/>
    </source>
</evidence>
<sequence>MLVAERPYEVLVAALARTGLVGVAKAAIHSRERLIILRPRRGVLVIHTIYWPDEVREPGPAPTTPVTDREMELAELLLDQLRGVDATDGASGEAAAHDGDRSS</sequence>
<gene>
    <name evidence="5" type="ORF">ACFPH6_04415</name>
</gene>
<evidence type="ECO:0000313" key="6">
    <source>
        <dbReference type="Proteomes" id="UP001596012"/>
    </source>
</evidence>
<dbReference type="PANTHER" id="PTHR41251">
    <property type="entry name" value="NON-HOMOLOGOUS END JOINING PROTEIN KU"/>
    <property type="match status" value="1"/>
</dbReference>
<protein>
    <submittedName>
        <fullName evidence="5">Ku protein</fullName>
    </submittedName>
</protein>
<evidence type="ECO:0000256" key="1">
    <source>
        <dbReference type="ARBA" id="ARBA00023125"/>
    </source>
</evidence>
<feature type="region of interest" description="Disordered" evidence="3">
    <location>
        <begin position="84"/>
        <end position="103"/>
    </location>
</feature>
<comment type="caution">
    <text evidence="5">The sequence shown here is derived from an EMBL/GenBank/DDBJ whole genome shotgun (WGS) entry which is preliminary data.</text>
</comment>
<evidence type="ECO:0000256" key="3">
    <source>
        <dbReference type="SAM" id="MobiDB-lite"/>
    </source>
</evidence>
<dbReference type="Pfam" id="PF02735">
    <property type="entry name" value="Ku"/>
    <property type="match status" value="1"/>
</dbReference>
<dbReference type="SUPFAM" id="SSF100939">
    <property type="entry name" value="SPOC domain-like"/>
    <property type="match status" value="1"/>
</dbReference>
<accession>A0ABV8YHV1</accession>
<proteinExistence type="predicted"/>
<dbReference type="EMBL" id="JBHSFG010000009">
    <property type="protein sequence ID" value="MFC4463820.1"/>
    <property type="molecule type" value="Genomic_DNA"/>
</dbReference>
<reference evidence="6" key="1">
    <citation type="journal article" date="2019" name="Int. J. Syst. Evol. Microbiol.">
        <title>The Global Catalogue of Microorganisms (GCM) 10K type strain sequencing project: providing services to taxonomists for standard genome sequencing and annotation.</title>
        <authorList>
            <consortium name="The Broad Institute Genomics Platform"/>
            <consortium name="The Broad Institute Genome Sequencing Center for Infectious Disease"/>
            <person name="Wu L."/>
            <person name="Ma J."/>
        </authorList>
    </citation>
    <scope>NUCLEOTIDE SEQUENCE [LARGE SCALE GENOMIC DNA]</scope>
    <source>
        <strain evidence="6">DT43</strain>
    </source>
</reference>
<organism evidence="5 6">
    <name type="scientific">Streptomyces xiangluensis</name>
    <dbReference type="NCBI Taxonomy" id="2665720"/>
    <lineage>
        <taxon>Bacteria</taxon>
        <taxon>Bacillati</taxon>
        <taxon>Actinomycetota</taxon>
        <taxon>Actinomycetes</taxon>
        <taxon>Kitasatosporales</taxon>
        <taxon>Streptomycetaceae</taxon>
        <taxon>Streptomyces</taxon>
    </lineage>
</organism>
<keyword evidence="6" id="KW-1185">Reference proteome</keyword>